<proteinExistence type="predicted"/>
<dbReference type="SUPFAM" id="SSF54211">
    <property type="entry name" value="Ribosomal protein S5 domain 2-like"/>
    <property type="match status" value="1"/>
</dbReference>
<keyword evidence="3" id="KW-0648">Protein biosynthesis</keyword>
<dbReference type="Pfam" id="PF22042">
    <property type="entry name" value="EF-G_D2"/>
    <property type="match status" value="1"/>
</dbReference>
<comment type="function">
    <text evidence="1">Abolishes the inhibitory effect of tetracyclin on protein synthesis by a non-covalent modification of the ribosomes.</text>
</comment>
<dbReference type="InterPro" id="IPR000795">
    <property type="entry name" value="T_Tr_GTP-bd_dom"/>
</dbReference>
<evidence type="ECO:0000313" key="7">
    <source>
        <dbReference type="EMBL" id="MBD7907812.1"/>
    </source>
</evidence>
<evidence type="ECO:0000256" key="2">
    <source>
        <dbReference type="ARBA" id="ARBA00022741"/>
    </source>
</evidence>
<evidence type="ECO:0000256" key="5">
    <source>
        <dbReference type="ARBA" id="ARBA00023251"/>
    </source>
</evidence>
<dbReference type="PRINTS" id="PR00315">
    <property type="entry name" value="ELONGATNFCT"/>
</dbReference>
<dbReference type="InterPro" id="IPR009000">
    <property type="entry name" value="Transl_B-barrel_sf"/>
</dbReference>
<gene>
    <name evidence="7" type="ORF">H9659_05685</name>
</gene>
<dbReference type="InterPro" id="IPR027417">
    <property type="entry name" value="P-loop_NTPase"/>
</dbReference>
<evidence type="ECO:0000256" key="3">
    <source>
        <dbReference type="ARBA" id="ARBA00022917"/>
    </source>
</evidence>
<dbReference type="Pfam" id="PF00679">
    <property type="entry name" value="EFG_C"/>
    <property type="match status" value="1"/>
</dbReference>
<comment type="caution">
    <text evidence="7">The sequence shown here is derived from an EMBL/GenBank/DDBJ whole genome shotgun (WGS) entry which is preliminary data.</text>
</comment>
<dbReference type="Gene3D" id="2.40.30.10">
    <property type="entry name" value="Translation factors"/>
    <property type="match status" value="1"/>
</dbReference>
<dbReference type="PROSITE" id="PS51722">
    <property type="entry name" value="G_TR_2"/>
    <property type="match status" value="1"/>
</dbReference>
<dbReference type="PRINTS" id="PR01037">
    <property type="entry name" value="TCRTETOQM"/>
</dbReference>
<dbReference type="InterPro" id="IPR014721">
    <property type="entry name" value="Ribsml_uS5_D2-typ_fold_subgr"/>
</dbReference>
<keyword evidence="8" id="KW-1185">Reference proteome</keyword>
<dbReference type="SMART" id="SM00889">
    <property type="entry name" value="EFG_IV"/>
    <property type="match status" value="1"/>
</dbReference>
<accession>A0ABR8PHZ5</accession>
<dbReference type="Proteomes" id="UP000659496">
    <property type="component" value="Unassembled WGS sequence"/>
</dbReference>
<keyword evidence="4" id="KW-0342">GTP-binding</keyword>
<dbReference type="SUPFAM" id="SSF50447">
    <property type="entry name" value="Translation proteins"/>
    <property type="match status" value="1"/>
</dbReference>
<evidence type="ECO:0000256" key="1">
    <source>
        <dbReference type="ARBA" id="ARBA00003987"/>
    </source>
</evidence>
<dbReference type="SMART" id="SM00838">
    <property type="entry name" value="EFG_C"/>
    <property type="match status" value="1"/>
</dbReference>
<reference evidence="7 8" key="1">
    <citation type="submission" date="2020-08" db="EMBL/GenBank/DDBJ databases">
        <title>A Genomic Blueprint of the Chicken Gut Microbiome.</title>
        <authorList>
            <person name="Gilroy R."/>
            <person name="Ravi A."/>
            <person name="Getino M."/>
            <person name="Pursley I."/>
            <person name="Horton D.L."/>
            <person name="Alikhan N.-F."/>
            <person name="Baker D."/>
            <person name="Gharbi K."/>
            <person name="Hall N."/>
            <person name="Watson M."/>
            <person name="Adriaenssens E.M."/>
            <person name="Foster-Nyarko E."/>
            <person name="Jarju S."/>
            <person name="Secka A."/>
            <person name="Antonio M."/>
            <person name="Oren A."/>
            <person name="Chaudhuri R."/>
            <person name="La Ragione R.M."/>
            <person name="Hildebrand F."/>
            <person name="Pallen M.J."/>
        </authorList>
    </citation>
    <scope>NUCLEOTIDE SEQUENCE [LARGE SCALE GENOMIC DNA]</scope>
    <source>
        <strain evidence="7 8">Sa3CUA8</strain>
    </source>
</reference>
<evidence type="ECO:0000256" key="4">
    <source>
        <dbReference type="ARBA" id="ARBA00023134"/>
    </source>
</evidence>
<dbReference type="Pfam" id="PF00009">
    <property type="entry name" value="GTP_EFTU"/>
    <property type="match status" value="1"/>
</dbReference>
<dbReference type="CDD" id="cd03711">
    <property type="entry name" value="Tet_C"/>
    <property type="match status" value="1"/>
</dbReference>
<evidence type="ECO:0000259" key="6">
    <source>
        <dbReference type="PROSITE" id="PS51722"/>
    </source>
</evidence>
<dbReference type="InterPro" id="IPR035650">
    <property type="entry name" value="Tet_C"/>
</dbReference>
<dbReference type="SUPFAM" id="SSF52540">
    <property type="entry name" value="P-loop containing nucleoside triphosphate hydrolases"/>
    <property type="match status" value="1"/>
</dbReference>
<dbReference type="Gene3D" id="3.30.70.240">
    <property type="match status" value="1"/>
</dbReference>
<dbReference type="InterPro" id="IPR005225">
    <property type="entry name" value="Small_GTP-bd"/>
</dbReference>
<dbReference type="Gene3D" id="3.30.230.10">
    <property type="match status" value="1"/>
</dbReference>
<dbReference type="InterPro" id="IPR005517">
    <property type="entry name" value="Transl_elong_EFG/EF2_IV"/>
</dbReference>
<dbReference type="InterPro" id="IPR000640">
    <property type="entry name" value="EFG_V-like"/>
</dbReference>
<dbReference type="PANTHER" id="PTHR43261">
    <property type="entry name" value="TRANSLATION ELONGATION FACTOR G-RELATED"/>
    <property type="match status" value="1"/>
</dbReference>
<dbReference type="SUPFAM" id="SSF54980">
    <property type="entry name" value="EF-G C-terminal domain-like"/>
    <property type="match status" value="2"/>
</dbReference>
<evidence type="ECO:0000313" key="8">
    <source>
        <dbReference type="Proteomes" id="UP000659496"/>
    </source>
</evidence>
<dbReference type="RefSeq" id="WP_191688968.1">
    <property type="nucleotide sequence ID" value="NZ_JACSQY010000003.1"/>
</dbReference>
<dbReference type="InterPro" id="IPR041095">
    <property type="entry name" value="EFG_II"/>
</dbReference>
<dbReference type="Gene3D" id="3.40.50.300">
    <property type="entry name" value="P-loop containing nucleotide triphosphate hydrolases"/>
    <property type="match status" value="1"/>
</dbReference>
<dbReference type="PANTHER" id="PTHR43261:SF1">
    <property type="entry name" value="RIBOSOME-RELEASING FACTOR 2, MITOCHONDRIAL"/>
    <property type="match status" value="1"/>
</dbReference>
<feature type="domain" description="Tr-type G" evidence="6">
    <location>
        <begin position="1"/>
        <end position="234"/>
    </location>
</feature>
<organism evidence="7 8">
    <name type="scientific">Sporosarcina gallistercoris</name>
    <dbReference type="NCBI Taxonomy" id="2762245"/>
    <lineage>
        <taxon>Bacteria</taxon>
        <taxon>Bacillati</taxon>
        <taxon>Bacillota</taxon>
        <taxon>Bacilli</taxon>
        <taxon>Bacillales</taxon>
        <taxon>Caryophanaceae</taxon>
        <taxon>Sporosarcina</taxon>
    </lineage>
</organism>
<sequence length="650" mass="72434">MKQTIGILAHVDAGKTTFSEQLLFLTKQIRERGRVDHQDAFLDNHSIERARGITVFAEQAEIEYEGSQFTLIDTPGHADFSPEMERAVQVMDAAIVLVSAVDGVQGHTERVWQLLRDAKVPTFLFLNKMDRETADAAVIMREIQETLSVDCFDLEHIGNDGSMSEELVEWLAELDDSLLDHYLNSGYDADYWMQMLKLLVWEGKVFPCGKGSALKDIGVEPFFSSFVHLLNRPKTDEFRKPFAASVYKIRHDENGQRITYLKILNGTLHVRDELTNKGLSEKITQIRVYTGTKFTAIPEATAGDLVAVTGLNNAAAGETFGLENNIQSFSSVPALKAAVQYDASYSSKDVWNVFSMLDAEDPTLHAVWNEHSQEIEIRVMGVIQLEVLQQIVQERFNMTVTFGIPTILYKETITSTVTGYGHFEPLKHYAEVHVKMEPAERGSGIRFTSRCHTDALSSGHQRVIEKHLFERDHHGILTGSPLTDISVTLLTGRSHNEHTSGGDFREALFRALRQGLEQAGNLLLEPYYKFKMKIDSDLIGRALTDIQTAHGNFDAPETVGSQTIVTGRVPVATFMNYSTEFASYTGGKGVLILTLDGYGACHNPEEVAELIGYDKSADPEYSSSSVFCAKGKGYAVPWQEAKAAMHCEVE</sequence>
<dbReference type="InterPro" id="IPR020568">
    <property type="entry name" value="Ribosomal_Su5_D2-typ_SF"/>
</dbReference>
<dbReference type="Pfam" id="PF14492">
    <property type="entry name" value="EFG_III"/>
    <property type="match status" value="1"/>
</dbReference>
<dbReference type="EMBL" id="JACSQY010000003">
    <property type="protein sequence ID" value="MBD7907812.1"/>
    <property type="molecule type" value="Genomic_DNA"/>
</dbReference>
<keyword evidence="2" id="KW-0547">Nucleotide-binding</keyword>
<keyword evidence="5" id="KW-0046">Antibiotic resistance</keyword>
<dbReference type="InterPro" id="IPR053905">
    <property type="entry name" value="EF-G-like_DII"/>
</dbReference>
<dbReference type="Pfam" id="PF03764">
    <property type="entry name" value="EFG_IV"/>
    <property type="match status" value="1"/>
</dbReference>
<protein>
    <submittedName>
        <fullName evidence="7">TetM/TetW/TetO/TetS family tetracycline resistance ribosomal protection protein</fullName>
    </submittedName>
</protein>
<dbReference type="InterPro" id="IPR035647">
    <property type="entry name" value="EFG_III/V"/>
</dbReference>
<name>A0ABR8PHZ5_9BACL</name>
<dbReference type="Gene3D" id="3.30.70.870">
    <property type="entry name" value="Elongation Factor G (Translational Gtpase), domain 3"/>
    <property type="match status" value="1"/>
</dbReference>
<dbReference type="NCBIfam" id="TIGR00231">
    <property type="entry name" value="small_GTP"/>
    <property type="match status" value="1"/>
</dbReference>